<organism evidence="4 5">
    <name type="scientific">Mycena venus</name>
    <dbReference type="NCBI Taxonomy" id="2733690"/>
    <lineage>
        <taxon>Eukaryota</taxon>
        <taxon>Fungi</taxon>
        <taxon>Dikarya</taxon>
        <taxon>Basidiomycota</taxon>
        <taxon>Agaricomycotina</taxon>
        <taxon>Agaricomycetes</taxon>
        <taxon>Agaricomycetidae</taxon>
        <taxon>Agaricales</taxon>
        <taxon>Marasmiineae</taxon>
        <taxon>Mycenaceae</taxon>
        <taxon>Mycena</taxon>
    </lineage>
</organism>
<feature type="domain" description="DUF6534" evidence="3">
    <location>
        <begin position="118"/>
        <end position="203"/>
    </location>
</feature>
<feature type="compositionally biased region" description="Basic and acidic residues" evidence="1">
    <location>
        <begin position="219"/>
        <end position="233"/>
    </location>
</feature>
<dbReference type="OrthoDB" id="3203775at2759"/>
<feature type="region of interest" description="Disordered" evidence="1">
    <location>
        <begin position="205"/>
        <end position="239"/>
    </location>
</feature>
<reference evidence="4" key="1">
    <citation type="submission" date="2020-05" db="EMBL/GenBank/DDBJ databases">
        <title>Mycena genomes resolve the evolution of fungal bioluminescence.</title>
        <authorList>
            <person name="Tsai I.J."/>
        </authorList>
    </citation>
    <scope>NUCLEOTIDE SEQUENCE</scope>
    <source>
        <strain evidence="4">CCC161011</strain>
    </source>
</reference>
<protein>
    <recommendedName>
        <fullName evidence="3">DUF6534 domain-containing protein</fullName>
    </recommendedName>
</protein>
<keyword evidence="2" id="KW-0472">Membrane</keyword>
<feature type="compositionally biased region" description="Polar residues" evidence="1">
    <location>
        <begin position="205"/>
        <end position="216"/>
    </location>
</feature>
<feature type="region of interest" description="Disordered" evidence="1">
    <location>
        <begin position="253"/>
        <end position="273"/>
    </location>
</feature>
<keyword evidence="5" id="KW-1185">Reference proteome</keyword>
<evidence type="ECO:0000313" key="5">
    <source>
        <dbReference type="Proteomes" id="UP000620124"/>
    </source>
</evidence>
<dbReference type="PANTHER" id="PTHR40465">
    <property type="entry name" value="CHROMOSOME 1, WHOLE GENOME SHOTGUN SEQUENCE"/>
    <property type="match status" value="1"/>
</dbReference>
<dbReference type="InterPro" id="IPR045339">
    <property type="entry name" value="DUF6534"/>
</dbReference>
<feature type="transmembrane region" description="Helical" evidence="2">
    <location>
        <begin position="153"/>
        <end position="173"/>
    </location>
</feature>
<evidence type="ECO:0000256" key="2">
    <source>
        <dbReference type="SAM" id="Phobius"/>
    </source>
</evidence>
<gene>
    <name evidence="4" type="ORF">MVEN_01423700</name>
</gene>
<keyword evidence="2" id="KW-1133">Transmembrane helix</keyword>
<feature type="transmembrane region" description="Helical" evidence="2">
    <location>
        <begin position="112"/>
        <end position="132"/>
    </location>
</feature>
<dbReference type="AlphaFoldDB" id="A0A8H6XZ57"/>
<dbReference type="Pfam" id="PF20152">
    <property type="entry name" value="DUF6534"/>
    <property type="match status" value="1"/>
</dbReference>
<sequence length="324" mass="35747">MIANYASVYLYTITHWEPVLGKSFWSYWKRHNQTHVIEQPYPLYPFSTGVVTALAQSFLVTQYWLLTKNHFITLTLFLFITAAIGGAFACALIIAIFPQYKDRGKVVIPGTTWLVTEAATDISIALVLLLEFRKVKSSFEETRSLLNRLVVQTIRTGAAGATIALAVLVAFLANDQSNVPTSIGYCIGRVYCITMLANLNSRETGKTWSSIGTSSDADPETRDERGNQERSDGDDCGGIHVHRSATVHIDAPQEFSSGSFNPNHGQGLPDDSPTPEIEMTVNDSAPILVQEKTGPVRSAIFLDFWYVSTRAHHRGARGWLGDSS</sequence>
<comment type="caution">
    <text evidence="4">The sequence shown here is derived from an EMBL/GenBank/DDBJ whole genome shotgun (WGS) entry which is preliminary data.</text>
</comment>
<proteinExistence type="predicted"/>
<name>A0A8H6XZ57_9AGAR</name>
<evidence type="ECO:0000256" key="1">
    <source>
        <dbReference type="SAM" id="MobiDB-lite"/>
    </source>
</evidence>
<dbReference type="Proteomes" id="UP000620124">
    <property type="component" value="Unassembled WGS sequence"/>
</dbReference>
<feature type="transmembrane region" description="Helical" evidence="2">
    <location>
        <begin position="77"/>
        <end position="100"/>
    </location>
</feature>
<feature type="compositionally biased region" description="Polar residues" evidence="1">
    <location>
        <begin position="254"/>
        <end position="264"/>
    </location>
</feature>
<evidence type="ECO:0000259" key="3">
    <source>
        <dbReference type="Pfam" id="PF20152"/>
    </source>
</evidence>
<evidence type="ECO:0000313" key="4">
    <source>
        <dbReference type="EMBL" id="KAF7349024.1"/>
    </source>
</evidence>
<dbReference type="EMBL" id="JACAZI010000011">
    <property type="protein sequence ID" value="KAF7349024.1"/>
    <property type="molecule type" value="Genomic_DNA"/>
</dbReference>
<dbReference type="PANTHER" id="PTHR40465:SF1">
    <property type="entry name" value="DUF6534 DOMAIN-CONTAINING PROTEIN"/>
    <property type="match status" value="1"/>
</dbReference>
<accession>A0A8H6XZ57</accession>
<keyword evidence="2" id="KW-0812">Transmembrane</keyword>